<dbReference type="SUPFAM" id="SSF50978">
    <property type="entry name" value="WD40 repeat-like"/>
    <property type="match status" value="1"/>
</dbReference>
<protein>
    <submittedName>
        <fullName evidence="3">WD40 domain-containing protein</fullName>
    </submittedName>
</protein>
<comment type="caution">
    <text evidence="3">The sequence shown here is derived from an EMBL/GenBank/DDBJ whole genome shotgun (WGS) entry which is preliminary data.</text>
</comment>
<dbReference type="AlphaFoldDB" id="A0A0T6AZ26"/>
<dbReference type="SMART" id="SM00320">
    <property type="entry name" value="WD40"/>
    <property type="match status" value="2"/>
</dbReference>
<keyword evidence="4" id="KW-1185">Reference proteome</keyword>
<dbReference type="OrthoDB" id="10260946at2759"/>
<dbReference type="InterPro" id="IPR052139">
    <property type="entry name" value="Methylosome_Comp_WDR77"/>
</dbReference>
<evidence type="ECO:0000313" key="4">
    <source>
        <dbReference type="Proteomes" id="UP000051574"/>
    </source>
</evidence>
<dbReference type="InterPro" id="IPR015943">
    <property type="entry name" value="WD40/YVTN_repeat-like_dom_sf"/>
</dbReference>
<dbReference type="Gene3D" id="2.130.10.10">
    <property type="entry name" value="YVTN repeat-like/Quinoprotein amine dehydrogenase"/>
    <property type="match status" value="1"/>
</dbReference>
<dbReference type="Proteomes" id="UP000051574">
    <property type="component" value="Unassembled WGS sequence"/>
</dbReference>
<keyword evidence="2" id="KW-0963">Cytoplasm</keyword>
<evidence type="ECO:0000256" key="1">
    <source>
        <dbReference type="ARBA" id="ARBA00004496"/>
    </source>
</evidence>
<gene>
    <name evidence="3" type="ORF">AMK59_8214</name>
</gene>
<evidence type="ECO:0000313" key="3">
    <source>
        <dbReference type="EMBL" id="KRT80314.1"/>
    </source>
</evidence>
<reference evidence="3 4" key="1">
    <citation type="submission" date="2015-09" db="EMBL/GenBank/DDBJ databases">
        <title>Draft genome of the scarab beetle Oryctes borbonicus.</title>
        <authorList>
            <person name="Meyer J.M."/>
            <person name="Markov G.V."/>
            <person name="Baskaran P."/>
            <person name="Herrmann M."/>
            <person name="Sommer R.J."/>
            <person name="Roedelsperger C."/>
        </authorList>
    </citation>
    <scope>NUCLEOTIDE SEQUENCE [LARGE SCALE GENOMIC DNA]</scope>
    <source>
        <strain evidence="3">OB123</strain>
        <tissue evidence="3">Whole animal</tissue>
    </source>
</reference>
<dbReference type="GO" id="GO:0034709">
    <property type="term" value="C:methylosome"/>
    <property type="evidence" value="ECO:0007669"/>
    <property type="project" value="TreeGrafter"/>
</dbReference>
<dbReference type="InterPro" id="IPR036322">
    <property type="entry name" value="WD40_repeat_dom_sf"/>
</dbReference>
<proteinExistence type="predicted"/>
<dbReference type="EMBL" id="LJIG01022488">
    <property type="protein sequence ID" value="KRT80314.1"/>
    <property type="molecule type" value="Genomic_DNA"/>
</dbReference>
<name>A0A0T6AZ26_9SCAR</name>
<organism evidence="3 4">
    <name type="scientific">Oryctes borbonicus</name>
    <dbReference type="NCBI Taxonomy" id="1629725"/>
    <lineage>
        <taxon>Eukaryota</taxon>
        <taxon>Metazoa</taxon>
        <taxon>Ecdysozoa</taxon>
        <taxon>Arthropoda</taxon>
        <taxon>Hexapoda</taxon>
        <taxon>Insecta</taxon>
        <taxon>Pterygota</taxon>
        <taxon>Neoptera</taxon>
        <taxon>Endopterygota</taxon>
        <taxon>Coleoptera</taxon>
        <taxon>Polyphaga</taxon>
        <taxon>Scarabaeiformia</taxon>
        <taxon>Scarabaeidae</taxon>
        <taxon>Dynastinae</taxon>
        <taxon>Oryctes</taxon>
    </lineage>
</organism>
<dbReference type="InterPro" id="IPR001680">
    <property type="entry name" value="WD40_rpt"/>
</dbReference>
<dbReference type="GO" id="GO:0007309">
    <property type="term" value="P:oocyte axis specification"/>
    <property type="evidence" value="ECO:0007669"/>
    <property type="project" value="TreeGrafter"/>
</dbReference>
<dbReference type="PANTHER" id="PTHR46853">
    <property type="entry name" value="METHYLOSOME PROTEIN 50"/>
    <property type="match status" value="1"/>
</dbReference>
<dbReference type="PANTHER" id="PTHR46853:SF1">
    <property type="entry name" value="METHYLOSOME PROTEIN 50"/>
    <property type="match status" value="1"/>
</dbReference>
<evidence type="ECO:0000256" key="2">
    <source>
        <dbReference type="ARBA" id="ARBA00022490"/>
    </source>
</evidence>
<sequence>MEVSGMVYPPNRPLERTMKPSQVPVLYDFLFFIEANKNGEVILGSSNVAGTYWEGTLFHYKNFEFATNNEYNSYFISNSTVSDAKFIQNNYVLLAEDNGHLKLLNVPEHGQQAMECKYDIEKDGGVTQLTVWDNNKFATCTGACINLYDVNESSIQSNVIFRNYHTNTILSIDANKLDENLFVSASADRKACIWDRRMEVPATGNII</sequence>
<accession>A0A0T6AZ26</accession>
<comment type="subcellular location">
    <subcellularLocation>
        <location evidence="1">Cytoplasm</location>
    </subcellularLocation>
</comment>